<dbReference type="Pfam" id="PF07690">
    <property type="entry name" value="MFS_1"/>
    <property type="match status" value="1"/>
</dbReference>
<feature type="transmembrane region" description="Helical" evidence="8">
    <location>
        <begin position="345"/>
        <end position="365"/>
    </location>
</feature>
<evidence type="ECO:0000256" key="5">
    <source>
        <dbReference type="ARBA" id="ARBA00022692"/>
    </source>
</evidence>
<dbReference type="CDD" id="cd17320">
    <property type="entry name" value="MFS_MdfA_MDR_like"/>
    <property type="match status" value="1"/>
</dbReference>
<accession>A0A679J3J5</accession>
<dbReference type="InterPro" id="IPR005829">
    <property type="entry name" value="Sugar_transporter_CS"/>
</dbReference>
<evidence type="ECO:0000256" key="7">
    <source>
        <dbReference type="ARBA" id="ARBA00023136"/>
    </source>
</evidence>
<evidence type="ECO:0000256" key="2">
    <source>
        <dbReference type="ARBA" id="ARBA00006236"/>
    </source>
</evidence>
<evidence type="ECO:0000259" key="9">
    <source>
        <dbReference type="PROSITE" id="PS50850"/>
    </source>
</evidence>
<evidence type="ECO:0000256" key="6">
    <source>
        <dbReference type="ARBA" id="ARBA00022989"/>
    </source>
</evidence>
<keyword evidence="7 8" id="KW-0472">Membrane</keyword>
<keyword evidence="4" id="KW-1003">Cell membrane</keyword>
<organism evidence="10">
    <name type="scientific">Variovorax paradoxus</name>
    <dbReference type="NCBI Taxonomy" id="34073"/>
    <lineage>
        <taxon>Bacteria</taxon>
        <taxon>Pseudomonadati</taxon>
        <taxon>Pseudomonadota</taxon>
        <taxon>Betaproteobacteria</taxon>
        <taxon>Burkholderiales</taxon>
        <taxon>Comamonadaceae</taxon>
        <taxon>Variovorax</taxon>
    </lineage>
</organism>
<dbReference type="InterPro" id="IPR011701">
    <property type="entry name" value="MFS"/>
</dbReference>
<dbReference type="AlphaFoldDB" id="A0A679J3J5"/>
<dbReference type="RefSeq" id="WP_339088670.1">
    <property type="nucleotide sequence ID" value="NZ_LR743507.1"/>
</dbReference>
<evidence type="ECO:0000256" key="3">
    <source>
        <dbReference type="ARBA" id="ARBA00022448"/>
    </source>
</evidence>
<sequence>MSSSNARLSRYAVVLGLLTAIGPSAIDMYLPALPAIGLSLGAGPRAVQASLMAFFIATGAGQLVAGPLSDIFGRKRPMYVGLAVFVLASIGCALAPDIGVLIAFRLLQGLGACACMVTPRAVVRDLHTGADAARLMSLLILVYSVSPILAPLAGSFVAGAAGWRAVFWVVGALAVLAAAMVVVLLPETRPPAARAQSSLRAAMAAYGVLLRDRHFLGVAFMASLTLSGFFVYVANSSFVMGTHFSVPPRTYAVLFALNAVTMILASQANGWLTARFGVRRVLRTAVAASAAIAVLLLVLTLAGVDRLGVLVGLLMGLYGLNGVIVPSTFVVAMEAHAARAGTASALLGTLNFVGGAVVVALVSPFADGTPLPMVAGIACCAVAVLLLALRTLGHARAAGSGTASA</sequence>
<name>A0A679J3J5_VARPD</name>
<dbReference type="GO" id="GO:0042910">
    <property type="term" value="F:xenobiotic transmembrane transporter activity"/>
    <property type="evidence" value="ECO:0007669"/>
    <property type="project" value="InterPro"/>
</dbReference>
<feature type="transmembrane region" description="Helical" evidence="8">
    <location>
        <begin position="253"/>
        <end position="272"/>
    </location>
</feature>
<dbReference type="SUPFAM" id="SSF103473">
    <property type="entry name" value="MFS general substrate transporter"/>
    <property type="match status" value="1"/>
</dbReference>
<feature type="transmembrane region" description="Helical" evidence="8">
    <location>
        <begin position="135"/>
        <end position="159"/>
    </location>
</feature>
<feature type="transmembrane region" description="Helical" evidence="8">
    <location>
        <begin position="215"/>
        <end position="233"/>
    </location>
</feature>
<dbReference type="PANTHER" id="PTHR23502:SF132">
    <property type="entry name" value="POLYAMINE TRANSPORTER 2-RELATED"/>
    <property type="match status" value="1"/>
</dbReference>
<feature type="transmembrane region" description="Helical" evidence="8">
    <location>
        <begin position="51"/>
        <end position="72"/>
    </location>
</feature>
<feature type="domain" description="Major facilitator superfamily (MFS) profile" evidence="9">
    <location>
        <begin position="8"/>
        <end position="396"/>
    </location>
</feature>
<feature type="transmembrane region" description="Helical" evidence="8">
    <location>
        <begin position="102"/>
        <end position="123"/>
    </location>
</feature>
<protein>
    <recommendedName>
        <fullName evidence="8">Bcr/CflA family efflux transporter</fullName>
    </recommendedName>
</protein>
<dbReference type="PROSITE" id="PS00216">
    <property type="entry name" value="SUGAR_TRANSPORT_1"/>
    <property type="match status" value="1"/>
</dbReference>
<proteinExistence type="inferred from homology"/>
<evidence type="ECO:0000256" key="8">
    <source>
        <dbReference type="RuleBase" id="RU365088"/>
    </source>
</evidence>
<evidence type="ECO:0000313" key="10">
    <source>
        <dbReference type="EMBL" id="CAA2100831.1"/>
    </source>
</evidence>
<keyword evidence="3 8" id="KW-0813">Transport</keyword>
<dbReference type="InterPro" id="IPR004812">
    <property type="entry name" value="Efflux_drug-R_Bcr/CmlA"/>
</dbReference>
<keyword evidence="8" id="KW-0997">Cell inner membrane</keyword>
<dbReference type="GO" id="GO:1990961">
    <property type="term" value="P:xenobiotic detoxification by transmembrane export across the plasma membrane"/>
    <property type="evidence" value="ECO:0007669"/>
    <property type="project" value="InterPro"/>
</dbReference>
<dbReference type="PANTHER" id="PTHR23502">
    <property type="entry name" value="MAJOR FACILITATOR SUPERFAMILY"/>
    <property type="match status" value="1"/>
</dbReference>
<comment type="caution">
    <text evidence="8">Lacks conserved residue(s) required for the propagation of feature annotation.</text>
</comment>
<dbReference type="NCBIfam" id="TIGR00710">
    <property type="entry name" value="efflux_Bcr_CflA"/>
    <property type="match status" value="1"/>
</dbReference>
<dbReference type="Gene3D" id="1.20.1720.10">
    <property type="entry name" value="Multidrug resistance protein D"/>
    <property type="match status" value="1"/>
</dbReference>
<keyword evidence="5 8" id="KW-0812">Transmembrane</keyword>
<evidence type="ECO:0000256" key="1">
    <source>
        <dbReference type="ARBA" id="ARBA00004651"/>
    </source>
</evidence>
<feature type="transmembrane region" description="Helical" evidence="8">
    <location>
        <begin position="284"/>
        <end position="304"/>
    </location>
</feature>
<dbReference type="InterPro" id="IPR020846">
    <property type="entry name" value="MFS_dom"/>
</dbReference>
<feature type="transmembrane region" description="Helical" evidence="8">
    <location>
        <begin position="371"/>
        <end position="389"/>
    </location>
</feature>
<dbReference type="InterPro" id="IPR036259">
    <property type="entry name" value="MFS_trans_sf"/>
</dbReference>
<feature type="transmembrane region" description="Helical" evidence="8">
    <location>
        <begin position="165"/>
        <end position="185"/>
    </location>
</feature>
<evidence type="ECO:0000256" key="4">
    <source>
        <dbReference type="ARBA" id="ARBA00022475"/>
    </source>
</evidence>
<comment type="similarity">
    <text evidence="2 8">Belongs to the major facilitator superfamily. Bcr/CmlA family.</text>
</comment>
<dbReference type="GO" id="GO:0005886">
    <property type="term" value="C:plasma membrane"/>
    <property type="evidence" value="ECO:0007669"/>
    <property type="project" value="UniProtKB-SubCell"/>
</dbReference>
<comment type="subcellular location">
    <subcellularLocation>
        <location evidence="8">Cell inner membrane</location>
        <topology evidence="8">Multi-pass membrane protein</topology>
    </subcellularLocation>
    <subcellularLocation>
        <location evidence="1">Cell membrane</location>
        <topology evidence="1">Multi-pass membrane protein</topology>
    </subcellularLocation>
</comment>
<dbReference type="PROSITE" id="PS50850">
    <property type="entry name" value="MFS"/>
    <property type="match status" value="1"/>
</dbReference>
<feature type="transmembrane region" description="Helical" evidence="8">
    <location>
        <begin position="310"/>
        <end position="333"/>
    </location>
</feature>
<dbReference type="EMBL" id="LR743507">
    <property type="protein sequence ID" value="CAA2100831.1"/>
    <property type="molecule type" value="Genomic_DNA"/>
</dbReference>
<gene>
    <name evidence="10" type="primary">bcr_1</name>
    <name evidence="10" type="ORF">VVAX_00941</name>
</gene>
<dbReference type="GO" id="GO:0015385">
    <property type="term" value="F:sodium:proton antiporter activity"/>
    <property type="evidence" value="ECO:0007669"/>
    <property type="project" value="TreeGrafter"/>
</dbReference>
<reference evidence="10" key="1">
    <citation type="submission" date="2019-12" db="EMBL/GenBank/DDBJ databases">
        <authorList>
            <person name="Cremers G."/>
        </authorList>
    </citation>
    <scope>NUCLEOTIDE SEQUENCE</scope>
    <source>
        <strain evidence="10">Vvax</strain>
    </source>
</reference>
<feature type="transmembrane region" description="Helical" evidence="8">
    <location>
        <begin position="79"/>
        <end position="96"/>
    </location>
</feature>
<keyword evidence="6 8" id="KW-1133">Transmembrane helix</keyword>